<dbReference type="InParanoid" id="A0A4R6QFY0"/>
<dbReference type="EMBL" id="SNXS01000012">
    <property type="protein sequence ID" value="TDP61482.1"/>
    <property type="molecule type" value="Genomic_DNA"/>
</dbReference>
<reference evidence="2 3" key="1">
    <citation type="submission" date="2019-03" db="EMBL/GenBank/DDBJ databases">
        <title>Genomic Encyclopedia of Type Strains, Phase IV (KMG-IV): sequencing the most valuable type-strain genomes for metagenomic binning, comparative biology and taxonomic classification.</title>
        <authorList>
            <person name="Goeker M."/>
        </authorList>
    </citation>
    <scope>NUCLEOTIDE SEQUENCE [LARGE SCALE GENOMIC DNA]</scope>
    <source>
        <strain evidence="2 3">DSM 16998</strain>
    </source>
</reference>
<accession>A0A4R6QFY0</accession>
<organism evidence="2 3">
    <name type="scientific">Roseateles toxinivorans</name>
    <dbReference type="NCBI Taxonomy" id="270368"/>
    <lineage>
        <taxon>Bacteria</taxon>
        <taxon>Pseudomonadati</taxon>
        <taxon>Pseudomonadota</taxon>
        <taxon>Betaproteobacteria</taxon>
        <taxon>Burkholderiales</taxon>
        <taxon>Sphaerotilaceae</taxon>
        <taxon>Roseateles</taxon>
    </lineage>
</organism>
<evidence type="ECO:0000256" key="1">
    <source>
        <dbReference type="SAM" id="SignalP"/>
    </source>
</evidence>
<gene>
    <name evidence="2" type="ORF">DES47_11231</name>
</gene>
<proteinExistence type="predicted"/>
<evidence type="ECO:0000313" key="2">
    <source>
        <dbReference type="EMBL" id="TDP61482.1"/>
    </source>
</evidence>
<comment type="caution">
    <text evidence="2">The sequence shown here is derived from an EMBL/GenBank/DDBJ whole genome shotgun (WGS) entry which is preliminary data.</text>
</comment>
<sequence length="254" mass="26040">MTSSSVRSTSRLALTAALVLGMSLAQAGGFAEDFDSGLDGWSSAGDVSVMELSGYRFAALGTASLDGADDAPYPAGALNFSGKPLAAANLDGGLEAAAGLAFGALNLDATRLATEGSVLKRSFQVQAGQTLSFDWLLATNDQGPDFGLDLAFVVVDGQLIGLARASQAGGNDVPPFQRDTGIRQFEYRFQRSGEIGVAFGVADVGDTLASSMLAIDNVSISPVPESQASVLLLAGLAGLLGWARRRTSVGVRKC</sequence>
<protein>
    <submittedName>
        <fullName evidence="2">Putative secreted protein with PEP-CTERM sorting signal/MYXO-CTERM domain-containing protein</fullName>
    </submittedName>
</protein>
<keyword evidence="3" id="KW-1185">Reference proteome</keyword>
<name>A0A4R6QFY0_9BURK</name>
<dbReference type="Proteomes" id="UP000295361">
    <property type="component" value="Unassembled WGS sequence"/>
</dbReference>
<feature type="chain" id="PRO_5020820226" evidence="1">
    <location>
        <begin position="28"/>
        <end position="254"/>
    </location>
</feature>
<keyword evidence="1" id="KW-0732">Signal</keyword>
<feature type="signal peptide" evidence="1">
    <location>
        <begin position="1"/>
        <end position="27"/>
    </location>
</feature>
<evidence type="ECO:0000313" key="3">
    <source>
        <dbReference type="Proteomes" id="UP000295361"/>
    </source>
</evidence>
<dbReference type="RefSeq" id="WP_133703570.1">
    <property type="nucleotide sequence ID" value="NZ_SNXS01000012.1"/>
</dbReference>
<dbReference type="OrthoDB" id="8565582at2"/>
<dbReference type="AlphaFoldDB" id="A0A4R6QFY0"/>